<dbReference type="Proteomes" id="UP000054324">
    <property type="component" value="Unassembled WGS sequence"/>
</dbReference>
<dbReference type="Gene3D" id="3.30.420.40">
    <property type="match status" value="2"/>
</dbReference>
<dbReference type="STRING" id="6198.A0A074Z7F4"/>
<organism evidence="6 7">
    <name type="scientific">Opisthorchis viverrini</name>
    <name type="common">Southeast Asian liver fluke</name>
    <dbReference type="NCBI Taxonomy" id="6198"/>
    <lineage>
        <taxon>Eukaryota</taxon>
        <taxon>Metazoa</taxon>
        <taxon>Spiralia</taxon>
        <taxon>Lophotrochozoa</taxon>
        <taxon>Platyhelminthes</taxon>
        <taxon>Trematoda</taxon>
        <taxon>Digenea</taxon>
        <taxon>Opisthorchiida</taxon>
        <taxon>Opisthorchiata</taxon>
        <taxon>Opisthorchiidae</taxon>
        <taxon>Opisthorchis</taxon>
    </lineage>
</organism>
<dbReference type="AlphaFoldDB" id="A0A074Z7F4"/>
<gene>
    <name evidence="6" type="ORF">T265_10180</name>
</gene>
<proteinExistence type="inferred from homology"/>
<evidence type="ECO:0000256" key="1">
    <source>
        <dbReference type="ARBA" id="ARBA00009156"/>
    </source>
</evidence>
<protein>
    <recommendedName>
        <fullName evidence="8">Glycerol kinase</fullName>
    </recommendedName>
</protein>
<dbReference type="GO" id="GO:0016301">
    <property type="term" value="F:kinase activity"/>
    <property type="evidence" value="ECO:0007669"/>
    <property type="project" value="UniProtKB-KW"/>
</dbReference>
<dbReference type="GO" id="GO:0006071">
    <property type="term" value="P:glycerol metabolic process"/>
    <property type="evidence" value="ECO:0007669"/>
    <property type="project" value="TreeGrafter"/>
</dbReference>
<dbReference type="Pfam" id="PF00370">
    <property type="entry name" value="FGGY_N"/>
    <property type="match status" value="1"/>
</dbReference>
<name>A0A074Z7F4_OPIVI</name>
<keyword evidence="3" id="KW-0418">Kinase</keyword>
<dbReference type="Pfam" id="PF02782">
    <property type="entry name" value="FGGY_C"/>
    <property type="match status" value="1"/>
</dbReference>
<evidence type="ECO:0000313" key="7">
    <source>
        <dbReference type="Proteomes" id="UP000054324"/>
    </source>
</evidence>
<dbReference type="GO" id="GO:0046167">
    <property type="term" value="P:glycerol-3-phosphate biosynthetic process"/>
    <property type="evidence" value="ECO:0007669"/>
    <property type="project" value="TreeGrafter"/>
</dbReference>
<evidence type="ECO:0000256" key="2">
    <source>
        <dbReference type="ARBA" id="ARBA00022679"/>
    </source>
</evidence>
<evidence type="ECO:0000313" key="6">
    <source>
        <dbReference type="EMBL" id="KER21512.1"/>
    </source>
</evidence>
<feature type="domain" description="Carbohydrate kinase FGGY C-terminal" evidence="5">
    <location>
        <begin position="366"/>
        <end position="601"/>
    </location>
</feature>
<evidence type="ECO:0008006" key="8">
    <source>
        <dbReference type="Google" id="ProtNLM"/>
    </source>
</evidence>
<reference evidence="6 7" key="1">
    <citation type="submission" date="2013-11" db="EMBL/GenBank/DDBJ databases">
        <title>Opisthorchis viverrini - life in the bile duct.</title>
        <authorList>
            <person name="Young N.D."/>
            <person name="Nagarajan N."/>
            <person name="Lin S.J."/>
            <person name="Korhonen P.K."/>
            <person name="Jex A.R."/>
            <person name="Hall R.S."/>
            <person name="Safavi-Hemami H."/>
            <person name="Kaewkong W."/>
            <person name="Bertrand D."/>
            <person name="Gao S."/>
            <person name="Seet Q."/>
            <person name="Wongkham S."/>
            <person name="Teh B.T."/>
            <person name="Wongkham C."/>
            <person name="Intapan P.M."/>
            <person name="Maleewong W."/>
            <person name="Yang X."/>
            <person name="Hu M."/>
            <person name="Wang Z."/>
            <person name="Hofmann A."/>
            <person name="Sternberg P.W."/>
            <person name="Tan P."/>
            <person name="Wang J."/>
            <person name="Gasser R.B."/>
        </authorList>
    </citation>
    <scope>NUCLEOTIDE SEQUENCE [LARGE SCALE GENOMIC DNA]</scope>
</reference>
<dbReference type="PANTHER" id="PTHR10196:SF68">
    <property type="entry name" value="GLYCEROL KINASE 5-RELATED"/>
    <property type="match status" value="1"/>
</dbReference>
<evidence type="ECO:0000259" key="4">
    <source>
        <dbReference type="Pfam" id="PF00370"/>
    </source>
</evidence>
<keyword evidence="2" id="KW-0808">Transferase</keyword>
<sequence>MQCGQFIYRGIGMRWIAQWLGRESTDRGVFDSNPNSVSRLLLSRLGQPGSIPAFVLPSGGMATRHRKSATAEQFLLLFLCQQAPTESLICDASRQLNMPHQAASCFSCHDILDIAIHVVRIEADDGTCELDPEGVWTCLCQVIKDALSNADVTPEDVKCVGISVQRNSLLLWDKDTSKPRTNVITWQDLRASNLTKRWNNSLVLRSMKAGGHVLYWMTRLPRFKALASYRFKTILACIRLKHVLDERPLLLAECRRGSVYYGCLETWFLWRLTGGEAFCTDVSCASVSGMYDPFTRRWSGPILCALGIPSEILPEVFPSSHLYGYVRHGPLKVLSDAAPVAVTALIGDAQAATLTEDCLGLGQAKLTLGTGSFLNMSTGNKAYALMNGFYPVIGWASSYHPTDTMSAPDVSSCGSSPCASSHSSDLTYLLEGSHPNTGTIIEWLRTEHVFDTYAELEQLLEQGDQLGLDDEAKTANTFYVNVPPNHLRRHQEFLEYSETIKRRKFIGPDGVLVGVNESSPELNRIITVRAVMESIAFTIRQMLEQCSKEAGLTARELRVNGNVSLSDWLMQRLADTTGIPIERSGFEESSCLGAAIAAGVGAGVWSSFAAATQMLHHRMNSENGRFRSSSQVNWTLCRHFQPRPDVVQRLRGRYRRWCQARRRYIRQLRSARIVGFTDYHCTSPQTDTSVPGLTPNSTCRIVF</sequence>
<dbReference type="KEGG" id="ovi:T265_10180"/>
<dbReference type="EMBL" id="KL596961">
    <property type="protein sequence ID" value="KER21512.1"/>
    <property type="molecule type" value="Genomic_DNA"/>
</dbReference>
<dbReference type="InterPro" id="IPR043129">
    <property type="entry name" value="ATPase_NBD"/>
</dbReference>
<comment type="similarity">
    <text evidence="1">Belongs to the FGGY kinase family.</text>
</comment>
<accession>A0A074Z7F4</accession>
<dbReference type="InterPro" id="IPR018484">
    <property type="entry name" value="FGGY_N"/>
</dbReference>
<dbReference type="CTD" id="20324348"/>
<dbReference type="InterPro" id="IPR018485">
    <property type="entry name" value="FGGY_C"/>
</dbReference>
<dbReference type="RefSeq" id="XP_009174737.1">
    <property type="nucleotide sequence ID" value="XM_009176473.1"/>
</dbReference>
<evidence type="ECO:0000256" key="3">
    <source>
        <dbReference type="ARBA" id="ARBA00022777"/>
    </source>
</evidence>
<dbReference type="GO" id="GO:0005739">
    <property type="term" value="C:mitochondrion"/>
    <property type="evidence" value="ECO:0007669"/>
    <property type="project" value="TreeGrafter"/>
</dbReference>
<keyword evidence="7" id="KW-1185">Reference proteome</keyword>
<dbReference type="GO" id="GO:0006641">
    <property type="term" value="P:triglyceride metabolic process"/>
    <property type="evidence" value="ECO:0007669"/>
    <property type="project" value="TreeGrafter"/>
</dbReference>
<dbReference type="SUPFAM" id="SSF53067">
    <property type="entry name" value="Actin-like ATPase domain"/>
    <property type="match status" value="2"/>
</dbReference>
<evidence type="ECO:0000259" key="5">
    <source>
        <dbReference type="Pfam" id="PF02782"/>
    </source>
</evidence>
<dbReference type="PANTHER" id="PTHR10196">
    <property type="entry name" value="SUGAR KINASE"/>
    <property type="match status" value="1"/>
</dbReference>
<feature type="domain" description="Carbohydrate kinase FGGY N-terminal" evidence="4">
    <location>
        <begin position="122"/>
        <end position="354"/>
    </location>
</feature>
<dbReference type="OrthoDB" id="6278781at2759"/>
<dbReference type="GeneID" id="20324348"/>